<dbReference type="EMBL" id="AP021857">
    <property type="protein sequence ID" value="BBO20699.1"/>
    <property type="molecule type" value="Genomic_DNA"/>
</dbReference>
<dbReference type="KEGG" id="ddz:DSYM_13980"/>
<accession>A0A809QZ79</accession>
<organism evidence="1 2">
    <name type="scientific">Candidatus Desulfobacillus denitrificans</name>
    <dbReference type="NCBI Taxonomy" id="2608985"/>
    <lineage>
        <taxon>Bacteria</taxon>
        <taxon>Pseudomonadati</taxon>
        <taxon>Pseudomonadota</taxon>
        <taxon>Betaproteobacteria</taxon>
        <taxon>Candidatus Desulfobacillus</taxon>
    </lineage>
</organism>
<evidence type="ECO:0000313" key="1">
    <source>
        <dbReference type="EMBL" id="BBO20699.1"/>
    </source>
</evidence>
<dbReference type="InterPro" id="IPR019546">
    <property type="entry name" value="TAT_signal_bac_arc"/>
</dbReference>
<evidence type="ECO:0008006" key="3">
    <source>
        <dbReference type="Google" id="ProtNLM"/>
    </source>
</evidence>
<dbReference type="InterPro" id="IPR006311">
    <property type="entry name" value="TAT_signal"/>
</dbReference>
<reference evidence="1" key="1">
    <citation type="journal article" name="DNA Res.">
        <title>The physiological potential of anammox bacteria as revealed by their core genome structure.</title>
        <authorList>
            <person name="Okubo T."/>
            <person name="Toyoda A."/>
            <person name="Fukuhara K."/>
            <person name="Uchiyama I."/>
            <person name="Harigaya Y."/>
            <person name="Kuroiwa M."/>
            <person name="Suzuki T."/>
            <person name="Murakami Y."/>
            <person name="Suwa Y."/>
            <person name="Takami H."/>
        </authorList>
    </citation>
    <scope>NUCLEOTIDE SEQUENCE</scope>
    <source>
        <strain evidence="1">317325-3</strain>
    </source>
</reference>
<dbReference type="NCBIfam" id="TIGR01409">
    <property type="entry name" value="TAT_signal_seq"/>
    <property type="match status" value="1"/>
</dbReference>
<protein>
    <recommendedName>
        <fullName evidence="3">Twin-arginine translocation signal domain-containing protein</fullName>
    </recommendedName>
</protein>
<dbReference type="AlphaFoldDB" id="A0A809QZ79"/>
<gene>
    <name evidence="1" type="ORF">DSYM_13980</name>
</gene>
<sequence>MPTRRQFIKAGLLGGAALAAAGLFWSRGLKEAPGGAVPPGLTLSQRSIVAALAPAILAGALPASGEARRLAVARTVDGVGVAIAGLSAAAQKELGELFALLGFAPARVLLARLWPDWEAATPAQVAAFLQGWRFSRFALLRSAYAGLHDLVLGAWYGNPDAWEAIGYPGPPEMP</sequence>
<evidence type="ECO:0000313" key="2">
    <source>
        <dbReference type="Proteomes" id="UP000662914"/>
    </source>
</evidence>
<proteinExistence type="predicted"/>
<dbReference type="Proteomes" id="UP000662914">
    <property type="component" value="Chromosome"/>
</dbReference>
<name>A0A809QZ79_9PROT</name>
<dbReference type="PROSITE" id="PS51318">
    <property type="entry name" value="TAT"/>
    <property type="match status" value="1"/>
</dbReference>